<feature type="transmembrane region" description="Helical" evidence="1">
    <location>
        <begin position="63"/>
        <end position="88"/>
    </location>
</feature>
<protein>
    <recommendedName>
        <fullName evidence="4">DUF4190 domain-containing protein</fullName>
    </recommendedName>
</protein>
<dbReference type="HOGENOM" id="CLU_952831_0_0_11"/>
<sequence>MPSANPSNGKAVGALVCGILAIVLSGFPLVAIVLGIVAIVLAGQVAKTGFEDGKAKAGKVCGIVGIVFAIIWFLIGFIIGIGTLATLADEIEHGSPYDVPSTTTPEINNGTGIGSNTAVPDLSFDEAETSAVGALVDPTIDAIENPPAAYRAAWARNIDSDYELACGYSLTEMGKDPNAVIDWVLGGMTARPDGESWYAYTDGTGVIYLDVYTNDAYQLLNQTFSEIAALDNPTKEDCSAAFDHAFNDANANPKAYVSNYYAAIGVDKQPDGSYTLNQQSLETEMNYMFGNF</sequence>
<comment type="caution">
    <text evidence="2">The sequence shown here is derived from an EMBL/GenBank/DDBJ whole genome shotgun (WGS) entry which is preliminary data.</text>
</comment>
<evidence type="ECO:0000313" key="3">
    <source>
        <dbReference type="Proteomes" id="UP000006001"/>
    </source>
</evidence>
<dbReference type="AlphaFoldDB" id="D0WEV8"/>
<keyword evidence="3" id="KW-1185">Reference proteome</keyword>
<dbReference type="Proteomes" id="UP000006001">
    <property type="component" value="Unassembled WGS sequence"/>
</dbReference>
<dbReference type="eggNOG" id="ENOG5033A46">
    <property type="taxonomic scope" value="Bacteria"/>
</dbReference>
<name>D0WEV8_SLAES</name>
<reference evidence="2" key="1">
    <citation type="submission" date="2009-10" db="EMBL/GenBank/DDBJ databases">
        <authorList>
            <person name="Weinstock G."/>
            <person name="Sodergren E."/>
            <person name="Clifton S."/>
            <person name="Fulton L."/>
            <person name="Fulton B."/>
            <person name="Courtney L."/>
            <person name="Fronick C."/>
            <person name="Harrison M."/>
            <person name="Strong C."/>
            <person name="Farmer C."/>
            <person name="Delahaunty K."/>
            <person name="Markovic C."/>
            <person name="Hall O."/>
            <person name="Minx P."/>
            <person name="Tomlinson C."/>
            <person name="Mitreva M."/>
            <person name="Nelson J."/>
            <person name="Hou S."/>
            <person name="Wollam A."/>
            <person name="Pepin K.H."/>
            <person name="Johnson M."/>
            <person name="Bhonagiri V."/>
            <person name="Nash W.E."/>
            <person name="Warren W."/>
            <person name="Chinwalla A."/>
            <person name="Mardis E.R."/>
            <person name="Wilson R.K."/>
        </authorList>
    </citation>
    <scope>NUCLEOTIDE SEQUENCE [LARGE SCALE GENOMIC DNA]</scope>
    <source>
        <strain evidence="2">ATCC 700122</strain>
    </source>
</reference>
<keyword evidence="1" id="KW-1133">Transmembrane helix</keyword>
<proteinExistence type="predicted"/>
<keyword evidence="1" id="KW-0472">Membrane</keyword>
<evidence type="ECO:0000256" key="1">
    <source>
        <dbReference type="SAM" id="Phobius"/>
    </source>
</evidence>
<organism evidence="2 3">
    <name type="scientific">Slackia exigua (strain ATCC 700122 / DSM 15923 / CIP 105133 / JCM 11022 / KCTC 5966 / S-7)</name>
    <dbReference type="NCBI Taxonomy" id="649764"/>
    <lineage>
        <taxon>Bacteria</taxon>
        <taxon>Bacillati</taxon>
        <taxon>Actinomycetota</taxon>
        <taxon>Coriobacteriia</taxon>
        <taxon>Eggerthellales</taxon>
        <taxon>Eggerthellaceae</taxon>
        <taxon>Slackia</taxon>
    </lineage>
</organism>
<accession>D0WEV8</accession>
<dbReference type="EMBL" id="ACUX02000004">
    <property type="protein sequence ID" value="EEZ62246.1"/>
    <property type="molecule type" value="Genomic_DNA"/>
</dbReference>
<evidence type="ECO:0000313" key="2">
    <source>
        <dbReference type="EMBL" id="EEZ62246.1"/>
    </source>
</evidence>
<keyword evidence="1" id="KW-0812">Transmembrane</keyword>
<feature type="transmembrane region" description="Helical" evidence="1">
    <location>
        <begin position="12"/>
        <end position="42"/>
    </location>
</feature>
<gene>
    <name evidence="2" type="ORF">HMPREF0762_00343</name>
</gene>
<evidence type="ECO:0008006" key="4">
    <source>
        <dbReference type="Google" id="ProtNLM"/>
    </source>
</evidence>